<comment type="caution">
    <text evidence="4">The sequence shown here is derived from an EMBL/GenBank/DDBJ whole genome shotgun (WGS) entry which is preliminary data.</text>
</comment>
<reference evidence="5" key="1">
    <citation type="journal article" date="2018" name="Proc. Natl. Acad. Sci. U.S.A.">
        <title>Linking secondary metabolites to gene clusters through genome sequencing of six diverse Aspergillus species.</title>
        <authorList>
            <person name="Kaerboelling I."/>
            <person name="Vesth T.C."/>
            <person name="Frisvad J.C."/>
            <person name="Nybo J.L."/>
            <person name="Theobald S."/>
            <person name="Kuo A."/>
            <person name="Bowyer P."/>
            <person name="Matsuda Y."/>
            <person name="Mondo S."/>
            <person name="Lyhne E.K."/>
            <person name="Kogle M.E."/>
            <person name="Clum A."/>
            <person name="Lipzen A."/>
            <person name="Salamov A."/>
            <person name="Ngan C.Y."/>
            <person name="Daum C."/>
            <person name="Chiniquy J."/>
            <person name="Barry K."/>
            <person name="LaButti K."/>
            <person name="Haridas S."/>
            <person name="Simmons B.A."/>
            <person name="Magnuson J.K."/>
            <person name="Mortensen U.H."/>
            <person name="Larsen T.O."/>
            <person name="Grigoriev I.V."/>
            <person name="Baker S.E."/>
            <person name="Andersen M.R."/>
        </authorList>
    </citation>
    <scope>NUCLEOTIDE SEQUENCE [LARGE SCALE GENOMIC DNA]</scope>
    <source>
        <strain evidence="5">IBT 16806</strain>
    </source>
</reference>
<dbReference type="Gene3D" id="3.90.1150.10">
    <property type="entry name" value="Aspartate Aminotransferase, domain 1"/>
    <property type="match status" value="1"/>
</dbReference>
<dbReference type="GO" id="GO:0030170">
    <property type="term" value="F:pyridoxal phosphate binding"/>
    <property type="evidence" value="ECO:0007669"/>
    <property type="project" value="InterPro"/>
</dbReference>
<dbReference type="InterPro" id="IPR051750">
    <property type="entry name" value="Trans-sulfuration_enzymes"/>
</dbReference>
<keyword evidence="5" id="KW-1185">Reference proteome</keyword>
<dbReference type="STRING" id="1392255.A0A2I1CFB7"/>
<dbReference type="GO" id="GO:0003962">
    <property type="term" value="F:cystathionine gamma-synthase activity"/>
    <property type="evidence" value="ECO:0007669"/>
    <property type="project" value="TreeGrafter"/>
</dbReference>
<dbReference type="Proteomes" id="UP000234474">
    <property type="component" value="Unassembled WGS sequence"/>
</dbReference>
<dbReference type="InterPro" id="IPR015424">
    <property type="entry name" value="PyrdxlP-dep_Trfase"/>
</dbReference>
<evidence type="ECO:0000256" key="1">
    <source>
        <dbReference type="ARBA" id="ARBA00001933"/>
    </source>
</evidence>
<gene>
    <name evidence="4" type="ORF">P174DRAFT_457119</name>
</gene>
<proteinExistence type="inferred from homology"/>
<dbReference type="OMA" id="WIYPETI"/>
<keyword evidence="2 3" id="KW-0663">Pyridoxal phosphate</keyword>
<organism evidence="4 5">
    <name type="scientific">Aspergillus novofumigatus (strain IBT 16806)</name>
    <dbReference type="NCBI Taxonomy" id="1392255"/>
    <lineage>
        <taxon>Eukaryota</taxon>
        <taxon>Fungi</taxon>
        <taxon>Dikarya</taxon>
        <taxon>Ascomycota</taxon>
        <taxon>Pezizomycotina</taxon>
        <taxon>Eurotiomycetes</taxon>
        <taxon>Eurotiomycetidae</taxon>
        <taxon>Eurotiales</taxon>
        <taxon>Aspergillaceae</taxon>
        <taxon>Aspergillus</taxon>
        <taxon>Aspergillus subgen. Fumigati</taxon>
    </lineage>
</organism>
<dbReference type="InterPro" id="IPR015422">
    <property type="entry name" value="PyrdxlP-dep_Trfase_small"/>
</dbReference>
<dbReference type="InterPro" id="IPR000277">
    <property type="entry name" value="Cys/Met-Metab_PyrdxlP-dep_enz"/>
</dbReference>
<evidence type="ECO:0000313" key="4">
    <source>
        <dbReference type="EMBL" id="PKX96319.1"/>
    </source>
</evidence>
<dbReference type="EMBL" id="MSZS01000002">
    <property type="protein sequence ID" value="PKX96319.1"/>
    <property type="molecule type" value="Genomic_DNA"/>
</dbReference>
<comment type="cofactor">
    <cofactor evidence="1 3">
        <name>pyridoxal 5'-phosphate</name>
        <dbReference type="ChEBI" id="CHEBI:597326"/>
    </cofactor>
</comment>
<dbReference type="SUPFAM" id="SSF53383">
    <property type="entry name" value="PLP-dependent transferases"/>
    <property type="match status" value="1"/>
</dbReference>
<comment type="similarity">
    <text evidence="3">Belongs to the trans-sulfuration enzymes family.</text>
</comment>
<dbReference type="OrthoDB" id="10047078at2759"/>
<protein>
    <submittedName>
        <fullName evidence="4">Cystathionine gamma-synthase</fullName>
    </submittedName>
</protein>
<dbReference type="AlphaFoldDB" id="A0A2I1CFB7"/>
<dbReference type="Pfam" id="PF01053">
    <property type="entry name" value="Cys_Met_Meta_PP"/>
    <property type="match status" value="1"/>
</dbReference>
<dbReference type="GO" id="GO:0019346">
    <property type="term" value="P:transsulfuration"/>
    <property type="evidence" value="ECO:0007669"/>
    <property type="project" value="InterPro"/>
</dbReference>
<evidence type="ECO:0000313" key="5">
    <source>
        <dbReference type="Proteomes" id="UP000234474"/>
    </source>
</evidence>
<dbReference type="InterPro" id="IPR015421">
    <property type="entry name" value="PyrdxlP-dep_Trfase_major"/>
</dbReference>
<dbReference type="RefSeq" id="XP_024684914.1">
    <property type="nucleotide sequence ID" value="XM_024829509.1"/>
</dbReference>
<dbReference type="PANTHER" id="PTHR42699">
    <property type="match status" value="1"/>
</dbReference>
<dbReference type="VEuPathDB" id="FungiDB:P174DRAFT_457119"/>
<sequence>MDDAGSQNRMPPKVPRALPLGKANIFPAGDSHRLFADMGRSYWTVSERDLGNGYSGMELSTVWPTCVSIDFRKGIADIHRFYINKPVKDLCNAVLQRLRITDGNMGCMIFPSPHAALELSKILETHRVDSPYIVDVIRFSMHPESDVAPNWASFSAVLFPLDLCKQAMGFWRDTGTGISTRHAEFCLFQFDYLPSDSVTTKAFCTVATRRSPNSQAEIPSAAAGEVKSVIAGLATGQLAVSPDDVFLYPNGMNAIYALSKTLASLATESKVAAYGWIYPETIERELESGLKLHALFTELPSNIKLSSPNLARIRALADRHGFIVACDDTVAGYVNIDAIPYVDVMMSSLTKTFSGYSNVTGGSLVLNPSSVHHDKIHAAVSAAYESTYFPPDVDMLLVNCRNVAWRVARCNENTLPVVDLLQKHPLVAQVNHPSIGTTAPLYKSLMRKDGGYGNVLSGIFHDPIRGEYIYNVLDVCKGSSFGTNFTLAIPYVQLANYWQRDKVPKYGVPQHIVRLSVGLEDSEQIFSVVAAALEETEKWKGTSCVACKS</sequence>
<evidence type="ECO:0000256" key="3">
    <source>
        <dbReference type="RuleBase" id="RU362118"/>
    </source>
</evidence>
<name>A0A2I1CFB7_ASPN1</name>
<evidence type="ECO:0000256" key="2">
    <source>
        <dbReference type="ARBA" id="ARBA00022898"/>
    </source>
</evidence>
<accession>A0A2I1CFB7</accession>
<dbReference type="PANTHER" id="PTHR42699:SF1">
    <property type="entry name" value="CYSTATHIONINE GAMMA-SYNTHASE-RELATED"/>
    <property type="match status" value="1"/>
</dbReference>
<dbReference type="Gene3D" id="3.40.640.10">
    <property type="entry name" value="Type I PLP-dependent aspartate aminotransferase-like (Major domain)"/>
    <property type="match status" value="1"/>
</dbReference>
<dbReference type="GeneID" id="36536835"/>